<reference evidence="1" key="4">
    <citation type="submission" date="2025-09" db="UniProtKB">
        <authorList>
            <consortium name="Ensembl"/>
        </authorList>
    </citation>
    <scope>IDENTIFICATION</scope>
    <source>
        <strain evidence="1">17573</strain>
    </source>
</reference>
<dbReference type="Proteomes" id="UP000006718">
    <property type="component" value="Chromosome 11"/>
</dbReference>
<reference evidence="1" key="3">
    <citation type="submission" date="2025-08" db="UniProtKB">
        <authorList>
            <consortium name="Ensembl"/>
        </authorList>
    </citation>
    <scope>IDENTIFICATION</scope>
    <source>
        <strain evidence="1">17573</strain>
    </source>
</reference>
<dbReference type="PANTHER" id="PTHR12138">
    <property type="entry name" value="PRIMATE-EXPANDED PROTEIN FAMILY"/>
    <property type="match status" value="1"/>
</dbReference>
<reference evidence="1" key="2">
    <citation type="submission" date="2019-01" db="EMBL/GenBank/DDBJ databases">
        <authorList>
            <person name="Graves T."/>
            <person name="Eichler E.E."/>
            <person name="Wilson R.K."/>
        </authorList>
    </citation>
    <scope>NUCLEOTIDE SEQUENCE [LARGE SCALE GENOMIC DNA]</scope>
    <source>
        <strain evidence="1">17573</strain>
    </source>
</reference>
<dbReference type="PANTHER" id="PTHR12138:SF135">
    <property type="entry name" value="SAM DOMAIN-CONTAINING PROTEIN"/>
    <property type="match status" value="1"/>
</dbReference>
<dbReference type="GeneTree" id="ENSGT01150000286943"/>
<keyword evidence="2" id="KW-1185">Reference proteome</keyword>
<dbReference type="InParanoid" id="A0A5F7ZIB0"/>
<accession>A0A5F7ZIB0</accession>
<evidence type="ECO:0000313" key="2">
    <source>
        <dbReference type="Proteomes" id="UP000006718"/>
    </source>
</evidence>
<protein>
    <submittedName>
        <fullName evidence="1">Uncharacterized protein</fullName>
    </submittedName>
</protein>
<dbReference type="AlphaFoldDB" id="A0A5F7ZIB0"/>
<dbReference type="Ensembl" id="ENSMMUT00000102419.1">
    <property type="protein sequence ID" value="ENSMMUP00000065342.1"/>
    <property type="gene ID" value="ENSMMUG00000053527.1"/>
</dbReference>
<dbReference type="Bgee" id="ENSMMUG00000053527">
    <property type="expression patterns" value="Expressed in ileum and 7 other cell types or tissues"/>
</dbReference>
<name>A0A5F7ZIB0_MACMU</name>
<dbReference type="VEuPathDB" id="HostDB:ENSMMUG00000053527"/>
<proteinExistence type="predicted"/>
<dbReference type="PRINTS" id="PR02045">
    <property type="entry name" value="F138DOMAIN"/>
</dbReference>
<sequence length="159" mass="17780">FLKFFVETRSHYVAQAGLKLLNSNNLPASAGKICVCVHIYIYIYFFLNRVLPLLPRLECNGLISAHSNICLPGSSNSPASASQVAGITGACLHTRLFFFFFLVETGFHWVSQDGHDPLTSRSAPFSLPKCWDYRSEPPRPALFCFVLFCLRQSFALVAQ</sequence>
<reference evidence="2" key="1">
    <citation type="journal article" date="2007" name="Science">
        <title>Evolutionary and biomedical insights from the rhesus macaque genome.</title>
        <authorList>
            <person name="Gibbs R.A."/>
            <person name="Rogers J."/>
            <person name="Katze M.G."/>
            <person name="Bumgarner R."/>
            <person name="Weinstock G.M."/>
            <person name="Mardis E.R."/>
            <person name="Remington K.A."/>
            <person name="Strausberg R.L."/>
            <person name="Venter J.C."/>
            <person name="Wilson R.K."/>
            <person name="Batzer M.A."/>
            <person name="Bustamante C.D."/>
            <person name="Eichler E.E."/>
            <person name="Hahn M.W."/>
            <person name="Hardison R.C."/>
            <person name="Makova K.D."/>
            <person name="Miller W."/>
            <person name="Milosavljevic A."/>
            <person name="Palermo R.E."/>
            <person name="Siepel A."/>
            <person name="Sikela J.M."/>
            <person name="Attaway T."/>
            <person name="Bell S."/>
            <person name="Bernard K.E."/>
            <person name="Buhay C.J."/>
            <person name="Chandrabose M.N."/>
            <person name="Dao M."/>
            <person name="Davis C."/>
            <person name="Delehaunty K.D."/>
            <person name="Ding Y."/>
            <person name="Dinh H.H."/>
            <person name="Dugan-Rocha S."/>
            <person name="Fulton L.A."/>
            <person name="Gabisi R.A."/>
            <person name="Garner T.T."/>
            <person name="Godfrey J."/>
            <person name="Hawes A.C."/>
            <person name="Hernandez J."/>
            <person name="Hines S."/>
            <person name="Holder M."/>
            <person name="Hume J."/>
            <person name="Jhangiani S.N."/>
            <person name="Joshi V."/>
            <person name="Khan Z.M."/>
            <person name="Kirkness E.F."/>
            <person name="Cree A."/>
            <person name="Fowler R.G."/>
            <person name="Lee S."/>
            <person name="Lewis L.R."/>
            <person name="Li Z."/>
            <person name="Liu Y.-S."/>
            <person name="Moore S.M."/>
            <person name="Muzny D."/>
            <person name="Nazareth L.V."/>
            <person name="Ngo D.N."/>
            <person name="Okwuonu G.O."/>
            <person name="Pai G."/>
            <person name="Parker D."/>
            <person name="Paul H.A."/>
            <person name="Pfannkoch C."/>
            <person name="Pohl C.S."/>
            <person name="Rogers Y.-H.C."/>
            <person name="Ruiz S.J."/>
            <person name="Sabo A."/>
            <person name="Santibanez J."/>
            <person name="Schneider B.W."/>
            <person name="Smith S.M."/>
            <person name="Sodergren E."/>
            <person name="Svatek A.F."/>
            <person name="Utterback T.R."/>
            <person name="Vattathil S."/>
            <person name="Warren W."/>
            <person name="White C.S."/>
            <person name="Chinwalla A.T."/>
            <person name="Feng Y."/>
            <person name="Halpern A.L."/>
            <person name="Hillier L.W."/>
            <person name="Huang X."/>
            <person name="Minx P."/>
            <person name="Nelson J.O."/>
            <person name="Pepin K.H."/>
            <person name="Qin X."/>
            <person name="Sutton G.G."/>
            <person name="Venter E."/>
            <person name="Walenz B.P."/>
            <person name="Wallis J.W."/>
            <person name="Worley K.C."/>
            <person name="Yang S.-P."/>
            <person name="Jones S.M."/>
            <person name="Marra M.A."/>
            <person name="Rocchi M."/>
            <person name="Schein J.E."/>
            <person name="Baertsch R."/>
            <person name="Clarke L."/>
            <person name="Csuros M."/>
            <person name="Glasscock J."/>
            <person name="Harris R.A."/>
            <person name="Havlak P."/>
            <person name="Jackson A.R."/>
            <person name="Jiang H."/>
            <person name="Liu Y."/>
            <person name="Messina D.N."/>
            <person name="Shen Y."/>
            <person name="Song H.X.-Z."/>
            <person name="Wylie T."/>
            <person name="Zhang L."/>
            <person name="Birney E."/>
            <person name="Han K."/>
            <person name="Konkel M.K."/>
            <person name="Lee J."/>
            <person name="Smit A.F.A."/>
            <person name="Ullmer B."/>
            <person name="Wang H."/>
            <person name="Xing J."/>
            <person name="Burhans R."/>
            <person name="Cheng Z."/>
            <person name="Karro J.E."/>
            <person name="Ma J."/>
            <person name="Raney B."/>
            <person name="She X."/>
            <person name="Cox M.J."/>
            <person name="Demuth J.P."/>
            <person name="Dumas L.J."/>
            <person name="Han S.-G."/>
            <person name="Hopkins J."/>
            <person name="Karimpour-Fard A."/>
            <person name="Kim Y.H."/>
            <person name="Pollack J.R."/>
            <person name="Vinar T."/>
            <person name="Addo-Quaye C."/>
            <person name="Degenhardt J."/>
            <person name="Denby A."/>
            <person name="Hubisz M.J."/>
            <person name="Indap A."/>
            <person name="Kosiol C."/>
            <person name="Lahn B.T."/>
            <person name="Lawson H.A."/>
            <person name="Marklein A."/>
            <person name="Nielsen R."/>
            <person name="Vallender E.J."/>
            <person name="Clark A.G."/>
            <person name="Ferguson B."/>
            <person name="Hernandez R.D."/>
            <person name="Hirani K."/>
            <person name="Kehrer-Sawatzki H."/>
            <person name="Kolb J."/>
            <person name="Patil S."/>
            <person name="Pu L.-L."/>
            <person name="Ren Y."/>
            <person name="Smith D.G."/>
            <person name="Wheeler D.A."/>
            <person name="Schenck I."/>
            <person name="Ball E.V."/>
            <person name="Chen R."/>
            <person name="Cooper D.N."/>
            <person name="Giardine B."/>
            <person name="Hsu F."/>
            <person name="Kent W.J."/>
            <person name="Lesk A."/>
            <person name="Nelson D.L."/>
            <person name="O'brien W.E."/>
            <person name="Pruefer K."/>
            <person name="Stenson P.D."/>
            <person name="Wallace J.C."/>
            <person name="Ke H."/>
            <person name="Liu X.-M."/>
            <person name="Wang P."/>
            <person name="Xiang A.P."/>
            <person name="Yang F."/>
            <person name="Barber G.P."/>
            <person name="Haussler D."/>
            <person name="Karolchik D."/>
            <person name="Kern A.D."/>
            <person name="Kuhn R.M."/>
            <person name="Smith K.E."/>
            <person name="Zwieg A.S."/>
        </authorList>
    </citation>
    <scope>NUCLEOTIDE SEQUENCE [LARGE SCALE GENOMIC DNA]</scope>
    <source>
        <strain evidence="2">17573</strain>
    </source>
</reference>
<organism evidence="1 2">
    <name type="scientific">Macaca mulatta</name>
    <name type="common">Rhesus macaque</name>
    <dbReference type="NCBI Taxonomy" id="9544"/>
    <lineage>
        <taxon>Eukaryota</taxon>
        <taxon>Metazoa</taxon>
        <taxon>Chordata</taxon>
        <taxon>Craniata</taxon>
        <taxon>Vertebrata</taxon>
        <taxon>Euteleostomi</taxon>
        <taxon>Mammalia</taxon>
        <taxon>Eutheria</taxon>
        <taxon>Euarchontoglires</taxon>
        <taxon>Primates</taxon>
        <taxon>Haplorrhini</taxon>
        <taxon>Catarrhini</taxon>
        <taxon>Cercopithecidae</taxon>
        <taxon>Cercopithecinae</taxon>
        <taxon>Macaca</taxon>
    </lineage>
</organism>
<evidence type="ECO:0000313" key="1">
    <source>
        <dbReference type="Ensembl" id="ENSMMUP00000065342.1"/>
    </source>
</evidence>